<dbReference type="eggNOG" id="ENOG502T5AH">
    <property type="taxonomic scope" value="Eukaryota"/>
</dbReference>
<evidence type="ECO:0000256" key="1">
    <source>
        <dbReference type="SAM" id="MobiDB-lite"/>
    </source>
</evidence>
<feature type="region of interest" description="Disordered" evidence="1">
    <location>
        <begin position="102"/>
        <end position="143"/>
    </location>
</feature>
<dbReference type="Proteomes" id="UP000027238">
    <property type="component" value="Unassembled WGS sequence"/>
</dbReference>
<comment type="caution">
    <text evidence="2">The sequence shown here is derived from an EMBL/GenBank/DDBJ whole genome shotgun (WGS) entry which is preliminary data.</text>
</comment>
<evidence type="ECO:0000313" key="3">
    <source>
        <dbReference type="Proteomes" id="UP000027238"/>
    </source>
</evidence>
<feature type="compositionally biased region" description="Acidic residues" evidence="1">
    <location>
        <begin position="103"/>
        <end position="115"/>
    </location>
</feature>
<dbReference type="OMA" id="FFAKSAH"/>
<dbReference type="EMBL" id="JMSE01001245">
    <property type="protein sequence ID" value="KDN63339.1"/>
    <property type="molecule type" value="Genomic_DNA"/>
</dbReference>
<dbReference type="PANTHER" id="PTHR47584">
    <property type="match status" value="1"/>
</dbReference>
<dbReference type="OrthoDB" id="4851579at2759"/>
<dbReference type="PANTHER" id="PTHR47584:SF14">
    <property type="entry name" value="L10-INTERACTING MYB DOMAIN-CONTAINING PROTEIN-LIKE"/>
    <property type="match status" value="1"/>
</dbReference>
<accession>A0A066X6N7</accession>
<proteinExistence type="predicted"/>
<protein>
    <recommendedName>
        <fullName evidence="4">Myb/SANT-like domain-containing protein</fullName>
    </recommendedName>
</protein>
<name>A0A066X6N7_COLSU</name>
<dbReference type="HOGENOM" id="CLU_1045901_0_0_1"/>
<gene>
    <name evidence="2" type="ORF">CSUB01_10156</name>
</gene>
<keyword evidence="3" id="KW-1185">Reference proteome</keyword>
<evidence type="ECO:0000313" key="2">
    <source>
        <dbReference type="EMBL" id="KDN63339.1"/>
    </source>
</evidence>
<evidence type="ECO:0008006" key="4">
    <source>
        <dbReference type="Google" id="ProtNLM"/>
    </source>
</evidence>
<sequence length="263" mass="29482">MNEVNPQLSVSALYTKYRHLLAAFRKVKTLIRSGVGYDNDSGIITTSDESWEAFEKRFPQLKSIRSRGFPYMDEMGNLWPEEVATGQYIVEAGEANDRQVVVGEEEAEEEEEDQSAPDNRRRKRREEYDPDVNPLSSSPPVSEIVVDSQQLTRRKMARVGKERHDTLTSFGQTIERGLGGLSEAMVALATPRPATTTPREPGSDDISKAIEDYQQLFGDKLDNRVAAKVALFFAKSAHTAVAWLAIKSVDGKEEFLREVGIIE</sequence>
<dbReference type="AlphaFoldDB" id="A0A066X6N7"/>
<reference evidence="3" key="1">
    <citation type="journal article" date="2014" name="Genome Announc.">
        <title>Draft genome sequence of Colletotrichum sublineola, a destructive pathogen of cultivated sorghum.</title>
        <authorList>
            <person name="Baroncelli R."/>
            <person name="Sanz-Martin J.M."/>
            <person name="Rech G.E."/>
            <person name="Sukno S.A."/>
            <person name="Thon M.R."/>
        </authorList>
    </citation>
    <scope>NUCLEOTIDE SEQUENCE [LARGE SCALE GENOMIC DNA]</scope>
    <source>
        <strain evidence="3">TX430BB</strain>
    </source>
</reference>
<dbReference type="InterPro" id="IPR045026">
    <property type="entry name" value="LIMYB"/>
</dbReference>
<organism evidence="2 3">
    <name type="scientific">Colletotrichum sublineola</name>
    <name type="common">Sorghum anthracnose fungus</name>
    <dbReference type="NCBI Taxonomy" id="1173701"/>
    <lineage>
        <taxon>Eukaryota</taxon>
        <taxon>Fungi</taxon>
        <taxon>Dikarya</taxon>
        <taxon>Ascomycota</taxon>
        <taxon>Pezizomycotina</taxon>
        <taxon>Sordariomycetes</taxon>
        <taxon>Hypocreomycetidae</taxon>
        <taxon>Glomerellales</taxon>
        <taxon>Glomerellaceae</taxon>
        <taxon>Colletotrichum</taxon>
        <taxon>Colletotrichum graminicola species complex</taxon>
    </lineage>
</organism>
<dbReference type="STRING" id="1173701.A0A066X6N7"/>